<dbReference type="Proteomes" id="UP000823775">
    <property type="component" value="Unassembled WGS sequence"/>
</dbReference>
<keyword evidence="2" id="KW-1185">Reference proteome</keyword>
<accession>A0ABS8TFK5</accession>
<name>A0ABS8TFK5_DATST</name>
<organism evidence="1 2">
    <name type="scientific">Datura stramonium</name>
    <name type="common">Jimsonweed</name>
    <name type="synonym">Common thornapple</name>
    <dbReference type="NCBI Taxonomy" id="4076"/>
    <lineage>
        <taxon>Eukaryota</taxon>
        <taxon>Viridiplantae</taxon>
        <taxon>Streptophyta</taxon>
        <taxon>Embryophyta</taxon>
        <taxon>Tracheophyta</taxon>
        <taxon>Spermatophyta</taxon>
        <taxon>Magnoliopsida</taxon>
        <taxon>eudicotyledons</taxon>
        <taxon>Gunneridae</taxon>
        <taxon>Pentapetalae</taxon>
        <taxon>asterids</taxon>
        <taxon>lamiids</taxon>
        <taxon>Solanales</taxon>
        <taxon>Solanaceae</taxon>
        <taxon>Solanoideae</taxon>
        <taxon>Datureae</taxon>
        <taxon>Datura</taxon>
    </lineage>
</organism>
<proteinExistence type="predicted"/>
<comment type="caution">
    <text evidence="1">The sequence shown here is derived from an EMBL/GenBank/DDBJ whole genome shotgun (WGS) entry which is preliminary data.</text>
</comment>
<feature type="non-terminal residue" evidence="1">
    <location>
        <position position="65"/>
    </location>
</feature>
<dbReference type="EMBL" id="JACEIK010001462">
    <property type="protein sequence ID" value="MCD7469606.1"/>
    <property type="molecule type" value="Genomic_DNA"/>
</dbReference>
<sequence length="65" mass="7331">MASKVDKGKEGEIINKGLKRLRKGSKGPKFISHQRNPTRRFGAKTVLELGLGYVFVEREECNLTL</sequence>
<evidence type="ECO:0000313" key="1">
    <source>
        <dbReference type="EMBL" id="MCD7469606.1"/>
    </source>
</evidence>
<gene>
    <name evidence="1" type="ORF">HAX54_008748</name>
</gene>
<evidence type="ECO:0000313" key="2">
    <source>
        <dbReference type="Proteomes" id="UP000823775"/>
    </source>
</evidence>
<protein>
    <submittedName>
        <fullName evidence="1">Uncharacterized protein</fullName>
    </submittedName>
</protein>
<reference evidence="1 2" key="1">
    <citation type="journal article" date="2021" name="BMC Genomics">
        <title>Datura genome reveals duplications of psychoactive alkaloid biosynthetic genes and high mutation rate following tissue culture.</title>
        <authorList>
            <person name="Rajewski A."/>
            <person name="Carter-House D."/>
            <person name="Stajich J."/>
            <person name="Litt A."/>
        </authorList>
    </citation>
    <scope>NUCLEOTIDE SEQUENCE [LARGE SCALE GENOMIC DNA]</scope>
    <source>
        <strain evidence="1">AR-01</strain>
    </source>
</reference>